<evidence type="ECO:0000259" key="5">
    <source>
        <dbReference type="Pfam" id="PF02775"/>
    </source>
</evidence>
<dbReference type="PANTHER" id="PTHR18968:SF129">
    <property type="entry name" value="ACETOLACTATE SYNTHASE"/>
    <property type="match status" value="1"/>
</dbReference>
<organism evidence="7 8">
    <name type="scientific">Advenella kashmirensis</name>
    <dbReference type="NCBI Taxonomy" id="310575"/>
    <lineage>
        <taxon>Bacteria</taxon>
        <taxon>Pseudomonadati</taxon>
        <taxon>Pseudomonadota</taxon>
        <taxon>Betaproteobacteria</taxon>
        <taxon>Burkholderiales</taxon>
        <taxon>Alcaligenaceae</taxon>
    </lineage>
</organism>
<evidence type="ECO:0000256" key="2">
    <source>
        <dbReference type="ARBA" id="ARBA00023052"/>
    </source>
</evidence>
<dbReference type="GO" id="GO:0009099">
    <property type="term" value="P:L-valine biosynthetic process"/>
    <property type="evidence" value="ECO:0007669"/>
    <property type="project" value="TreeGrafter"/>
</dbReference>
<dbReference type="EMBL" id="DOEK01000004">
    <property type="protein sequence ID" value="HBP27986.1"/>
    <property type="molecule type" value="Genomic_DNA"/>
</dbReference>
<dbReference type="GO" id="GO:0000287">
    <property type="term" value="F:magnesium ion binding"/>
    <property type="evidence" value="ECO:0007669"/>
    <property type="project" value="InterPro"/>
</dbReference>
<dbReference type="InterPro" id="IPR011766">
    <property type="entry name" value="TPP_enzyme_TPP-bd"/>
</dbReference>
<protein>
    <submittedName>
        <fullName evidence="7">Acetolactate synthase large subunit</fullName>
    </submittedName>
</protein>
<evidence type="ECO:0000313" key="7">
    <source>
        <dbReference type="EMBL" id="HBP27986.1"/>
    </source>
</evidence>
<evidence type="ECO:0000256" key="3">
    <source>
        <dbReference type="RuleBase" id="RU362132"/>
    </source>
</evidence>
<dbReference type="Gene3D" id="3.40.50.1220">
    <property type="entry name" value="TPP-binding domain"/>
    <property type="match status" value="1"/>
</dbReference>
<dbReference type="InterPro" id="IPR000399">
    <property type="entry name" value="TPP-bd_CS"/>
</dbReference>
<dbReference type="Gene3D" id="3.40.50.970">
    <property type="match status" value="2"/>
</dbReference>
<keyword evidence="2 3" id="KW-0786">Thiamine pyrophosphate</keyword>
<dbReference type="Pfam" id="PF02775">
    <property type="entry name" value="TPP_enzyme_C"/>
    <property type="match status" value="1"/>
</dbReference>
<feature type="domain" description="Thiamine pyrophosphate enzyme N-terminal TPP-binding" evidence="6">
    <location>
        <begin position="3"/>
        <end position="118"/>
    </location>
</feature>
<dbReference type="InterPro" id="IPR029035">
    <property type="entry name" value="DHS-like_NAD/FAD-binding_dom"/>
</dbReference>
<comment type="similarity">
    <text evidence="1 3">Belongs to the TPP enzyme family.</text>
</comment>
<dbReference type="GO" id="GO:0030976">
    <property type="term" value="F:thiamine pyrophosphate binding"/>
    <property type="evidence" value="ECO:0007669"/>
    <property type="project" value="InterPro"/>
</dbReference>
<dbReference type="CDD" id="cd07035">
    <property type="entry name" value="TPP_PYR_POX_like"/>
    <property type="match status" value="1"/>
</dbReference>
<dbReference type="PROSITE" id="PS00187">
    <property type="entry name" value="TPP_ENZYMES"/>
    <property type="match status" value="1"/>
</dbReference>
<dbReference type="InterPro" id="IPR012000">
    <property type="entry name" value="Thiamin_PyroP_enz_cen_dom"/>
</dbReference>
<gene>
    <name evidence="7" type="ORF">DD666_01045</name>
</gene>
<dbReference type="PANTHER" id="PTHR18968">
    <property type="entry name" value="THIAMINE PYROPHOSPHATE ENZYMES"/>
    <property type="match status" value="1"/>
</dbReference>
<dbReference type="GO" id="GO:0009097">
    <property type="term" value="P:isoleucine biosynthetic process"/>
    <property type="evidence" value="ECO:0007669"/>
    <property type="project" value="TreeGrafter"/>
</dbReference>
<dbReference type="Pfam" id="PF02776">
    <property type="entry name" value="TPP_enzyme_N"/>
    <property type="match status" value="1"/>
</dbReference>
<dbReference type="Pfam" id="PF00205">
    <property type="entry name" value="TPP_enzyme_M"/>
    <property type="match status" value="1"/>
</dbReference>
<dbReference type="SUPFAM" id="SSF52467">
    <property type="entry name" value="DHS-like NAD/FAD-binding domain"/>
    <property type="match status" value="1"/>
</dbReference>
<dbReference type="InterPro" id="IPR045229">
    <property type="entry name" value="TPP_enz"/>
</dbReference>
<dbReference type="InterPro" id="IPR012001">
    <property type="entry name" value="Thiamin_PyroP_enz_TPP-bd_dom"/>
</dbReference>
<sequence length="568" mass="62204">MTKASDLFIQCLEEEEVEYIFGVPGEENLDMLDSLSRSTKIQLILTRHEQGAGFMAATYGRHTGKTGVCMATLGPGATNLVTAAAYAQLGGMPILMVTGQKPIKKSKQGRFQILDVVDMMKPLTKFTHQLASADNIPSRVREAFRLAEEEKPGATHIEFPEDVADEKTELVPLKRSHTRRPNADVKSVRAAAHALEKARSPILVIGAGANRTMTSRMLLQFIEKTGIPFLTTQLGKGVIDERHPKFVGCAALSTGDFVHRAVEAADLIVNIGHDVIEKPPFFMRAGGTQVIHISSKTAEVDSVYFPQIEVIGDIANAVWQIKQDIVPNGGWTFDAMLAARKGQVAHTASLSGDARFPIFPSFLVEQVRAAMPEDGIICLDNGVYKIWFARDYPAYRPNTVLLDNALATMGAGLPSAMASAMVYPNRKVMAICGDGGFMMNSQEMETAVRLKLNLTVLILNDNSYGMIRWKQAHMGFKDWGLTYGNPDFVKYAESYGAFGHRAQSAEHLKQLLAHTRDTAGVHLIDCPVDYSENDQILHTDINTLSKELQSLPLSPVSPESGMRSGSVE</sequence>
<evidence type="ECO:0000259" key="6">
    <source>
        <dbReference type="Pfam" id="PF02776"/>
    </source>
</evidence>
<name>A0A356LAF8_9BURK</name>
<evidence type="ECO:0000313" key="8">
    <source>
        <dbReference type="Proteomes" id="UP000264036"/>
    </source>
</evidence>
<dbReference type="AlphaFoldDB" id="A0A356LAF8"/>
<proteinExistence type="inferred from homology"/>
<feature type="domain" description="Thiamine pyrophosphate enzyme central" evidence="4">
    <location>
        <begin position="188"/>
        <end position="320"/>
    </location>
</feature>
<evidence type="ECO:0000256" key="1">
    <source>
        <dbReference type="ARBA" id="ARBA00007812"/>
    </source>
</evidence>
<dbReference type="Proteomes" id="UP000264036">
    <property type="component" value="Unassembled WGS sequence"/>
</dbReference>
<comment type="caution">
    <text evidence="7">The sequence shown here is derived from an EMBL/GenBank/DDBJ whole genome shotgun (WGS) entry which is preliminary data.</text>
</comment>
<dbReference type="GO" id="GO:0005948">
    <property type="term" value="C:acetolactate synthase complex"/>
    <property type="evidence" value="ECO:0007669"/>
    <property type="project" value="TreeGrafter"/>
</dbReference>
<dbReference type="NCBIfam" id="NF006187">
    <property type="entry name" value="PRK08322.1"/>
    <property type="match status" value="1"/>
</dbReference>
<dbReference type="FunFam" id="3.40.50.970:FF:000007">
    <property type="entry name" value="Acetolactate synthase"/>
    <property type="match status" value="1"/>
</dbReference>
<dbReference type="InterPro" id="IPR029061">
    <property type="entry name" value="THDP-binding"/>
</dbReference>
<dbReference type="SUPFAM" id="SSF52518">
    <property type="entry name" value="Thiamin diphosphate-binding fold (THDP-binding)"/>
    <property type="match status" value="2"/>
</dbReference>
<evidence type="ECO:0000259" key="4">
    <source>
        <dbReference type="Pfam" id="PF00205"/>
    </source>
</evidence>
<feature type="domain" description="Thiamine pyrophosphate enzyme TPP-binding" evidence="5">
    <location>
        <begin position="380"/>
        <end position="526"/>
    </location>
</feature>
<dbReference type="GO" id="GO:0003984">
    <property type="term" value="F:acetolactate synthase activity"/>
    <property type="evidence" value="ECO:0007669"/>
    <property type="project" value="TreeGrafter"/>
</dbReference>
<dbReference type="GO" id="GO:0050660">
    <property type="term" value="F:flavin adenine dinucleotide binding"/>
    <property type="evidence" value="ECO:0007669"/>
    <property type="project" value="TreeGrafter"/>
</dbReference>
<accession>A0A356LAF8</accession>
<reference evidence="7 8" key="1">
    <citation type="journal article" date="2018" name="Nat. Biotechnol.">
        <title>A standardized bacterial taxonomy based on genome phylogeny substantially revises the tree of life.</title>
        <authorList>
            <person name="Parks D.H."/>
            <person name="Chuvochina M."/>
            <person name="Waite D.W."/>
            <person name="Rinke C."/>
            <person name="Skarshewski A."/>
            <person name="Chaumeil P.A."/>
            <person name="Hugenholtz P."/>
        </authorList>
    </citation>
    <scope>NUCLEOTIDE SEQUENCE [LARGE SCALE GENOMIC DNA]</scope>
    <source>
        <strain evidence="7">UBA10707</strain>
    </source>
</reference>
<dbReference type="CDD" id="cd02010">
    <property type="entry name" value="TPP_ALS"/>
    <property type="match status" value="1"/>
</dbReference>